<reference evidence="3" key="1">
    <citation type="journal article" date="2004" name="Science">
        <title>Reverse methanogenesis: testing the hypothesis with environmental genomics.</title>
        <authorList>
            <person name="Hallam S.J."/>
            <person name="Putnam N."/>
            <person name="Preston C.M."/>
            <person name="Detter J.C."/>
            <person name="Rokhsar D."/>
            <person name="Richardson P.M."/>
            <person name="DeLong E.F."/>
        </authorList>
    </citation>
    <scope>NUCLEOTIDE SEQUENCE</scope>
</reference>
<dbReference type="InterPro" id="IPR036380">
    <property type="entry name" value="Isochorismatase-like_sf"/>
</dbReference>
<evidence type="ECO:0000313" key="3">
    <source>
        <dbReference type="EMBL" id="AAU83837.1"/>
    </source>
</evidence>
<protein>
    <submittedName>
        <fullName evidence="3">Isochorismatase family protein</fullName>
    </submittedName>
</protein>
<dbReference type="GO" id="GO:0016787">
    <property type="term" value="F:hydrolase activity"/>
    <property type="evidence" value="ECO:0007669"/>
    <property type="project" value="UniProtKB-KW"/>
</dbReference>
<dbReference type="InterPro" id="IPR000868">
    <property type="entry name" value="Isochorismatase-like_dom"/>
</dbReference>
<keyword evidence="1" id="KW-0378">Hydrolase</keyword>
<dbReference type="SUPFAM" id="SSF52499">
    <property type="entry name" value="Isochorismatase-like hydrolases"/>
    <property type="match status" value="1"/>
</dbReference>
<dbReference type="AlphaFoldDB" id="Q649U0"/>
<dbReference type="InterPro" id="IPR050272">
    <property type="entry name" value="Isochorismatase-like_hydrls"/>
</dbReference>
<evidence type="ECO:0000256" key="1">
    <source>
        <dbReference type="ARBA" id="ARBA00022801"/>
    </source>
</evidence>
<accession>Q649U0</accession>
<feature type="domain" description="Isochorismatase-like" evidence="2">
    <location>
        <begin position="42"/>
        <end position="225"/>
    </location>
</feature>
<organism evidence="3">
    <name type="scientific">Uncultured archaeon GZfos26G2</name>
    <dbReference type="NCBI Taxonomy" id="3386331"/>
    <lineage>
        <taxon>Archaea</taxon>
        <taxon>Methanobacteriati</taxon>
        <taxon>Methanobacteriota</taxon>
        <taxon>Stenosarchaea group</taxon>
        <taxon>Methanomicrobia</taxon>
        <taxon>Candidatus Methanophagales</taxon>
        <taxon>Candidatus Methanophagaceae</taxon>
        <taxon>Candidatus Methanophaga</taxon>
    </lineage>
</organism>
<reference evidence="3" key="2">
    <citation type="submission" date="2004-08" db="EMBL/GenBank/DDBJ databases">
        <authorList>
            <person name="Putnam N."/>
            <person name="Detter J.C."/>
            <person name="Richardson P.M."/>
            <person name="Rokhsar D."/>
        </authorList>
    </citation>
    <scope>NUCLEOTIDE SEQUENCE</scope>
</reference>
<dbReference type="CDD" id="cd00431">
    <property type="entry name" value="cysteine_hydrolases"/>
    <property type="match status" value="1"/>
</dbReference>
<sequence>MGDALLQSAENRVIRELRRKAEQFIKDIGRPQQLYNIDKSKTALIVVDMQNFVCDPEDGQKIQGINTSIKNINRLVDACHKEHIPVIWVKHNITVDESGNDAGLYSRFHKTPLPKEVTNLGYGTQIYKELNFKEAEDYQVCKNRYSAFFPGTSRLDNILKALGRTQLIFTGVVANVCVESTVRDAMQLSYEVILVSDAIAAMDRVMLEVTLMNTRLSFGDVRDTATILEDL</sequence>
<gene>
    <name evidence="3" type="ORF">GZ34A6_49</name>
</gene>
<dbReference type="EMBL" id="AY714859">
    <property type="protein sequence ID" value="AAU83837.1"/>
    <property type="molecule type" value="Genomic_DNA"/>
</dbReference>
<proteinExistence type="predicted"/>
<dbReference type="PANTHER" id="PTHR43540">
    <property type="entry name" value="PEROXYUREIDOACRYLATE/UREIDOACRYLATE AMIDOHYDROLASE-RELATED"/>
    <property type="match status" value="1"/>
</dbReference>
<name>Q649U0_UNCAG</name>
<dbReference type="PANTHER" id="PTHR43540:SF6">
    <property type="entry name" value="ISOCHORISMATASE-LIKE DOMAIN-CONTAINING PROTEIN"/>
    <property type="match status" value="1"/>
</dbReference>
<dbReference type="Pfam" id="PF00857">
    <property type="entry name" value="Isochorismatase"/>
    <property type="match status" value="1"/>
</dbReference>
<evidence type="ECO:0000259" key="2">
    <source>
        <dbReference type="Pfam" id="PF00857"/>
    </source>
</evidence>
<dbReference type="Gene3D" id="3.40.50.850">
    <property type="entry name" value="Isochorismatase-like"/>
    <property type="match status" value="1"/>
</dbReference>